<feature type="transmembrane region" description="Helical" evidence="15">
    <location>
        <begin position="426"/>
        <end position="445"/>
    </location>
</feature>
<evidence type="ECO:0000256" key="15">
    <source>
        <dbReference type="SAM" id="Phobius"/>
    </source>
</evidence>
<evidence type="ECO:0000259" key="16">
    <source>
        <dbReference type="Pfam" id="PF02706"/>
    </source>
</evidence>
<protein>
    <submittedName>
        <fullName evidence="19">Tyrosine-protein kinase Wzc</fullName>
    </submittedName>
</protein>
<keyword evidence="12" id="KW-0829">Tyrosine-protein kinase</keyword>
<proteinExistence type="inferred from homology"/>
<evidence type="ECO:0000256" key="3">
    <source>
        <dbReference type="ARBA" id="ARBA00022475"/>
    </source>
</evidence>
<keyword evidence="5" id="KW-0808">Transferase</keyword>
<keyword evidence="9" id="KW-0067">ATP-binding</keyword>
<evidence type="ECO:0000256" key="7">
    <source>
        <dbReference type="ARBA" id="ARBA00022741"/>
    </source>
</evidence>
<keyword evidence="3" id="KW-1003">Cell membrane</keyword>
<evidence type="ECO:0000256" key="9">
    <source>
        <dbReference type="ARBA" id="ARBA00022840"/>
    </source>
</evidence>
<evidence type="ECO:0000256" key="1">
    <source>
        <dbReference type="ARBA" id="ARBA00004429"/>
    </source>
</evidence>
<sequence>MSERIAVKTAEADKADEIDLGRLLGTVLDHRWLIISITTIFTMLGILYALLATPVYQADAMVQVEQNVSDSLMSDISKVLPDTKPQSAPEVELLRSRMVVGKTVQDLGLDTDVEQQYFPLFGKGLARLKDEEPARVVVSRLSVPDSWLDEKMTLAIGENGTYRFSAGKEADFTGHIGQVASQHGFSLLVSSTDAPPGTVFTVRKKNTLTAINDILAELSVADKGKDTGVLQLTLEGSDPALVKKTLTSISDNYLQQNVDRKSEEAARSLAFLKEQLPLVRASLETAEDKLNKYRQQKDSVDLSLEAKSVLDTIVDVESQLNQLTFREAEISKLYTREHPAYRALLEKRVTLEKERDSLNRRVSSMPKTQQEIVRLTRDVNVGQEVYVQLMNKQQELSINKASTVGNVRIIDPAVVQLKPVKPKKTLVIVLAAMLGGVAAIGFVLLKTLLHRGIESPEQLEELGINVYASVPLSEWQQKKDREFVGKNRKRNARSDSLLAVGNPADLAIEAIRSLRTSLHFAMMEAKNNVLMISGASPGIGKSFISANLGAVIAQAGQRVLIVDCDMRKGYAHHLLGATPERGLSDILSGQIESQQALRTTVVENLFFIPRGQIPPNPSELLMHSHFTDFINWATRQFDIVLLDTPPILAVTDAAIISRQAGTSLLVARFETNTPKEVEISIRRFEQNGAPIKGVILNAVIRRALSYYSYGYDSYQYSYGSDKK</sequence>
<dbReference type="EMBL" id="CP162411">
    <property type="protein sequence ID" value="XDL15823.1"/>
    <property type="molecule type" value="Genomic_DNA"/>
</dbReference>
<dbReference type="Pfam" id="PF13807">
    <property type="entry name" value="GNVR"/>
    <property type="match status" value="1"/>
</dbReference>
<keyword evidence="4" id="KW-0997">Cell inner membrane</keyword>
<dbReference type="InterPro" id="IPR003856">
    <property type="entry name" value="LPS_length_determ_N"/>
</dbReference>
<comment type="similarity">
    <text evidence="2">Belongs to the etk/wzc family.</text>
</comment>
<feature type="transmembrane region" description="Helical" evidence="15">
    <location>
        <begin position="32"/>
        <end position="51"/>
    </location>
</feature>
<keyword evidence="7" id="KW-0547">Nucleotide-binding</keyword>
<dbReference type="Pfam" id="PF02706">
    <property type="entry name" value="Wzz"/>
    <property type="match status" value="1"/>
</dbReference>
<name>A0AB39IH94_9GAMM</name>
<dbReference type="GO" id="GO:0042802">
    <property type="term" value="F:identical protein binding"/>
    <property type="evidence" value="ECO:0007669"/>
    <property type="project" value="UniProtKB-ARBA"/>
</dbReference>
<dbReference type="InterPro" id="IPR027417">
    <property type="entry name" value="P-loop_NTPase"/>
</dbReference>
<gene>
    <name evidence="19" type="primary">wzc</name>
    <name evidence="19" type="ORF">LF923_0006130</name>
</gene>
<evidence type="ECO:0000313" key="19">
    <source>
        <dbReference type="EMBL" id="XDL15823.1"/>
    </source>
</evidence>
<dbReference type="InterPro" id="IPR050445">
    <property type="entry name" value="Bact_polysacc_biosynth/exp"/>
</dbReference>
<dbReference type="SUPFAM" id="SSF52540">
    <property type="entry name" value="P-loop containing nucleoside triphosphate hydrolases"/>
    <property type="match status" value="1"/>
</dbReference>
<evidence type="ECO:0000256" key="11">
    <source>
        <dbReference type="ARBA" id="ARBA00023136"/>
    </source>
</evidence>
<dbReference type="PANTHER" id="PTHR32309">
    <property type="entry name" value="TYROSINE-PROTEIN KINASE"/>
    <property type="match status" value="1"/>
</dbReference>
<evidence type="ECO:0000259" key="17">
    <source>
        <dbReference type="Pfam" id="PF13614"/>
    </source>
</evidence>
<comment type="catalytic activity">
    <reaction evidence="13">
        <text>L-tyrosyl-[protein] + ATP = O-phospho-L-tyrosyl-[protein] + ADP + H(+)</text>
        <dbReference type="Rhea" id="RHEA:10596"/>
        <dbReference type="Rhea" id="RHEA-COMP:10136"/>
        <dbReference type="Rhea" id="RHEA-COMP:20101"/>
        <dbReference type="ChEBI" id="CHEBI:15378"/>
        <dbReference type="ChEBI" id="CHEBI:30616"/>
        <dbReference type="ChEBI" id="CHEBI:46858"/>
        <dbReference type="ChEBI" id="CHEBI:61978"/>
        <dbReference type="ChEBI" id="CHEBI:456216"/>
    </reaction>
</comment>
<dbReference type="GO" id="GO:0005524">
    <property type="term" value="F:ATP binding"/>
    <property type="evidence" value="ECO:0007669"/>
    <property type="project" value="UniProtKB-KW"/>
</dbReference>
<keyword evidence="6 15" id="KW-0812">Transmembrane</keyword>
<dbReference type="InterPro" id="IPR025669">
    <property type="entry name" value="AAA_dom"/>
</dbReference>
<evidence type="ECO:0000256" key="4">
    <source>
        <dbReference type="ARBA" id="ARBA00022519"/>
    </source>
</evidence>
<dbReference type="CDD" id="cd05387">
    <property type="entry name" value="BY-kinase"/>
    <property type="match status" value="1"/>
</dbReference>
<dbReference type="GO" id="GO:0004713">
    <property type="term" value="F:protein tyrosine kinase activity"/>
    <property type="evidence" value="ECO:0007669"/>
    <property type="project" value="UniProtKB-KW"/>
</dbReference>
<dbReference type="InterPro" id="IPR032807">
    <property type="entry name" value="GNVR"/>
</dbReference>
<keyword evidence="10 15" id="KW-1133">Transmembrane helix</keyword>
<keyword evidence="14" id="KW-0175">Coiled coil</keyword>
<dbReference type="Pfam" id="PF13614">
    <property type="entry name" value="AAA_31"/>
    <property type="match status" value="1"/>
</dbReference>
<evidence type="ECO:0000259" key="18">
    <source>
        <dbReference type="Pfam" id="PF13807"/>
    </source>
</evidence>
<dbReference type="Gene3D" id="3.40.50.300">
    <property type="entry name" value="P-loop containing nucleotide triphosphate hydrolases"/>
    <property type="match status" value="1"/>
</dbReference>
<evidence type="ECO:0000256" key="10">
    <source>
        <dbReference type="ARBA" id="ARBA00022989"/>
    </source>
</evidence>
<feature type="domain" description="AAA" evidence="17">
    <location>
        <begin position="531"/>
        <end position="653"/>
    </location>
</feature>
<feature type="domain" description="Tyrosine-protein kinase G-rich" evidence="18">
    <location>
        <begin position="367"/>
        <end position="447"/>
    </location>
</feature>
<evidence type="ECO:0000256" key="6">
    <source>
        <dbReference type="ARBA" id="ARBA00022692"/>
    </source>
</evidence>
<dbReference type="NCBIfam" id="NF008568">
    <property type="entry name" value="PRK11519.1"/>
    <property type="match status" value="1"/>
</dbReference>
<feature type="domain" description="Polysaccharide chain length determinant N-terminal" evidence="16">
    <location>
        <begin position="16"/>
        <end position="107"/>
    </location>
</feature>
<comment type="subcellular location">
    <subcellularLocation>
        <location evidence="1">Cell inner membrane</location>
        <topology evidence="1">Multi-pass membrane protein</topology>
    </subcellularLocation>
</comment>
<accession>A0AB39IH94</accession>
<keyword evidence="8 19" id="KW-0418">Kinase</keyword>
<organism evidence="19">
    <name type="scientific">Dickeya oryzae</name>
    <dbReference type="NCBI Taxonomy" id="1240404"/>
    <lineage>
        <taxon>Bacteria</taxon>
        <taxon>Pseudomonadati</taxon>
        <taxon>Pseudomonadota</taxon>
        <taxon>Gammaproteobacteria</taxon>
        <taxon>Enterobacterales</taxon>
        <taxon>Pectobacteriaceae</taxon>
        <taxon>Dickeya</taxon>
    </lineage>
</organism>
<evidence type="ECO:0000256" key="2">
    <source>
        <dbReference type="ARBA" id="ARBA00008883"/>
    </source>
</evidence>
<dbReference type="RefSeq" id="WP_226102322.1">
    <property type="nucleotide sequence ID" value="NZ_CP162411.1"/>
</dbReference>
<evidence type="ECO:0000256" key="8">
    <source>
        <dbReference type="ARBA" id="ARBA00022777"/>
    </source>
</evidence>
<keyword evidence="11 15" id="KW-0472">Membrane</keyword>
<dbReference type="AlphaFoldDB" id="A0AB39IH94"/>
<dbReference type="FunFam" id="3.40.50.300:FF:000527">
    <property type="entry name" value="Tyrosine-protein kinase etk"/>
    <property type="match status" value="1"/>
</dbReference>
<evidence type="ECO:0000256" key="5">
    <source>
        <dbReference type="ARBA" id="ARBA00022679"/>
    </source>
</evidence>
<dbReference type="InterPro" id="IPR005702">
    <property type="entry name" value="Wzc-like_C"/>
</dbReference>
<feature type="coiled-coil region" evidence="14">
    <location>
        <begin position="276"/>
        <end position="303"/>
    </location>
</feature>
<dbReference type="GO" id="GO:0005886">
    <property type="term" value="C:plasma membrane"/>
    <property type="evidence" value="ECO:0007669"/>
    <property type="project" value="UniProtKB-SubCell"/>
</dbReference>
<reference evidence="19" key="1">
    <citation type="submission" date="2024-07" db="EMBL/GenBank/DDBJ databases">
        <authorList>
            <person name="Pedron J."/>
        </authorList>
    </citation>
    <scope>NUCLEOTIDE SEQUENCE</scope>
    <source>
        <strain evidence="19">A642-S2-A17</strain>
    </source>
</reference>
<dbReference type="Pfam" id="PF23607">
    <property type="entry name" value="WZC_N"/>
    <property type="match status" value="1"/>
</dbReference>
<dbReference type="PANTHER" id="PTHR32309:SF32">
    <property type="entry name" value="TYROSINE-PROTEIN KINASE ETK-RELATED"/>
    <property type="match status" value="1"/>
</dbReference>
<evidence type="ECO:0000256" key="12">
    <source>
        <dbReference type="ARBA" id="ARBA00023137"/>
    </source>
</evidence>
<evidence type="ECO:0000256" key="14">
    <source>
        <dbReference type="SAM" id="Coils"/>
    </source>
</evidence>
<evidence type="ECO:0000256" key="13">
    <source>
        <dbReference type="ARBA" id="ARBA00053015"/>
    </source>
</evidence>
<dbReference type="NCBIfam" id="TIGR01007">
    <property type="entry name" value="eps_fam"/>
    <property type="match status" value="1"/>
</dbReference>